<reference evidence="1 2" key="1">
    <citation type="submission" date="2019-12" db="EMBL/GenBank/DDBJ databases">
        <title>Genome sequencing and assembly of endphytes of Porphyra tenera.</title>
        <authorList>
            <person name="Park J.M."/>
            <person name="Shin R."/>
            <person name="Jo S.H."/>
        </authorList>
    </citation>
    <scope>NUCLEOTIDE SEQUENCE [LARGE SCALE GENOMIC DNA]</scope>
    <source>
        <strain evidence="1 2">GPM4</strain>
    </source>
</reference>
<dbReference type="OrthoDB" id="6387703at2"/>
<proteinExistence type="predicted"/>
<dbReference type="AlphaFoldDB" id="A0A857JGL7"/>
<protein>
    <submittedName>
        <fullName evidence="1">Uncharacterized protein</fullName>
    </submittedName>
</protein>
<evidence type="ECO:0000313" key="1">
    <source>
        <dbReference type="EMBL" id="QHJ11125.1"/>
    </source>
</evidence>
<evidence type="ECO:0000313" key="2">
    <source>
        <dbReference type="Proteomes" id="UP000464524"/>
    </source>
</evidence>
<gene>
    <name evidence="1" type="ORF">FX988_01347</name>
</gene>
<dbReference type="Proteomes" id="UP000464524">
    <property type="component" value="Chromosome"/>
</dbReference>
<name>A0A857JGL7_9ALTE</name>
<accession>A0A857JGL7</accession>
<keyword evidence="2" id="KW-1185">Reference proteome</keyword>
<sequence length="172" mass="18815">MNTKTHNTLSSYQRAVLGELGIATWQAQSPESLNTETPTQNVASNIQAPNKVANKKTSPIPDAIKRFKTQPDEAPVRKSVPNSVVLGFNLASVPSSLVKDVLLSIELPTEGPELISKVNSAEYSDYLLAWDIDEKVALKGRLLTTPPLNKGLSVANKKQLWTFLSRFSLNDT</sequence>
<organism evidence="1 2">
    <name type="scientific">Paraglaciecola mesophila</name>
    <dbReference type="NCBI Taxonomy" id="197222"/>
    <lineage>
        <taxon>Bacteria</taxon>
        <taxon>Pseudomonadati</taxon>
        <taxon>Pseudomonadota</taxon>
        <taxon>Gammaproteobacteria</taxon>
        <taxon>Alteromonadales</taxon>
        <taxon>Alteromonadaceae</taxon>
        <taxon>Paraglaciecola</taxon>
    </lineage>
</organism>
<dbReference type="KEGG" id="pmes:FX988_01347"/>
<dbReference type="EMBL" id="CP047656">
    <property type="protein sequence ID" value="QHJ11125.1"/>
    <property type="molecule type" value="Genomic_DNA"/>
</dbReference>
<dbReference type="RefSeq" id="WP_160178902.1">
    <property type="nucleotide sequence ID" value="NZ_CP047656.1"/>
</dbReference>